<dbReference type="OrthoDB" id="1470350at2759"/>
<protein>
    <submittedName>
        <fullName evidence="10">Alkane hydroxylase MAH1-like</fullName>
    </submittedName>
</protein>
<reference evidence="10" key="2">
    <citation type="submission" date="2025-08" db="UniProtKB">
        <authorList>
            <consortium name="RefSeq"/>
        </authorList>
    </citation>
    <scope>IDENTIFICATION</scope>
    <source>
        <tissue evidence="10">Leaf</tissue>
    </source>
</reference>
<evidence type="ECO:0000256" key="4">
    <source>
        <dbReference type="ARBA" id="ARBA00023002"/>
    </source>
</evidence>
<keyword evidence="6 7" id="KW-0349">Heme</keyword>
<dbReference type="GO" id="GO:0006629">
    <property type="term" value="P:lipid metabolic process"/>
    <property type="evidence" value="ECO:0007669"/>
    <property type="project" value="UniProtKB-ARBA"/>
</dbReference>
<proteinExistence type="inferred from homology"/>
<evidence type="ECO:0000256" key="6">
    <source>
        <dbReference type="PIRSR" id="PIRSR602401-1"/>
    </source>
</evidence>
<dbReference type="GeneID" id="110796897"/>
<dbReference type="GO" id="GO:0020037">
    <property type="term" value="F:heme binding"/>
    <property type="evidence" value="ECO:0007669"/>
    <property type="project" value="InterPro"/>
</dbReference>
<evidence type="ECO:0000256" key="8">
    <source>
        <dbReference type="SAM" id="SignalP"/>
    </source>
</evidence>
<dbReference type="InterPro" id="IPR002401">
    <property type="entry name" value="Cyt_P450_E_grp-I"/>
</dbReference>
<keyword evidence="5 6" id="KW-0408">Iron</keyword>
<dbReference type="SUPFAM" id="SSF48264">
    <property type="entry name" value="Cytochrome P450"/>
    <property type="match status" value="1"/>
</dbReference>
<gene>
    <name evidence="10" type="primary">LOC110796897</name>
</gene>
<sequence length="499" mass="58010">MGYFEILIVFFSLVFFCLFFQNKNGLPTNWPLVGMFPEILKNVDRIHLYLVEILEKSDLTFIFEGPWFTKMQLLVTIDPANIHHVMSKNFQNYPKGSKFNERFDVLGDGIFNADFVVWQYHRKMAQFFLGHPKFNNFLVKKTLKKAENGLIPVLDHVSTLGIQVNLQDLFARFTFDAGCTIMMDHDPNTLSVDFPVNPSSKALDDIEEVIFHRHVVPTCVWKFQRWLNVGKENKYKKAWKTLDSFIYKCITAKREDIINNNQKEDNEVCTDLLTLYIKDDENLKTPIGYQGDKFLRDTVLTNFIAGRDAISITLSWFFYILSKYPEVASKIKKELDNIVIDWTNVKEMNSKLVYLHGALCETMRLYPPIAFEAKTSIASDILPSGHQVNPNMLIVFNLYAMGRMKSIWGDDCNEFKPERWITKQGNIKHEPSYKYFVFNAGPRTCLGRDMAFIQMKIVAATIIQNYVIEAVQEQRVVPNVSIFLHMNNGFKVRVFRRPS</sequence>
<evidence type="ECO:0000256" key="5">
    <source>
        <dbReference type="ARBA" id="ARBA00023004"/>
    </source>
</evidence>
<dbReference type="PRINTS" id="PR00463">
    <property type="entry name" value="EP450I"/>
</dbReference>
<keyword evidence="9" id="KW-1185">Reference proteome</keyword>
<dbReference type="PANTHER" id="PTHR24296">
    <property type="entry name" value="CYTOCHROME P450"/>
    <property type="match status" value="1"/>
</dbReference>
<comment type="cofactor">
    <cofactor evidence="1 6">
        <name>heme</name>
        <dbReference type="ChEBI" id="CHEBI:30413"/>
    </cofactor>
</comment>
<evidence type="ECO:0000313" key="10">
    <source>
        <dbReference type="RefSeq" id="XP_021857680.1"/>
    </source>
</evidence>
<dbReference type="InterPro" id="IPR001128">
    <property type="entry name" value="Cyt_P450"/>
</dbReference>
<dbReference type="Gene3D" id="1.10.630.10">
    <property type="entry name" value="Cytochrome P450"/>
    <property type="match status" value="1"/>
</dbReference>
<dbReference type="InterPro" id="IPR036396">
    <property type="entry name" value="Cyt_P450_sf"/>
</dbReference>
<keyword evidence="3 6" id="KW-0479">Metal-binding</keyword>
<accession>A0A9R0K409</accession>
<evidence type="ECO:0000256" key="3">
    <source>
        <dbReference type="ARBA" id="ARBA00022723"/>
    </source>
</evidence>
<dbReference type="KEGG" id="soe:110796897"/>
<dbReference type="AlphaFoldDB" id="A0A9R0K409"/>
<dbReference type="RefSeq" id="XP_021857680.1">
    <property type="nucleotide sequence ID" value="XM_022001988.2"/>
</dbReference>
<evidence type="ECO:0000256" key="7">
    <source>
        <dbReference type="RuleBase" id="RU000461"/>
    </source>
</evidence>
<dbReference type="PROSITE" id="PS00086">
    <property type="entry name" value="CYTOCHROME_P450"/>
    <property type="match status" value="1"/>
</dbReference>
<comment type="similarity">
    <text evidence="2 7">Belongs to the cytochrome P450 family.</text>
</comment>
<organism evidence="9 10">
    <name type="scientific">Spinacia oleracea</name>
    <name type="common">Spinach</name>
    <dbReference type="NCBI Taxonomy" id="3562"/>
    <lineage>
        <taxon>Eukaryota</taxon>
        <taxon>Viridiplantae</taxon>
        <taxon>Streptophyta</taxon>
        <taxon>Embryophyta</taxon>
        <taxon>Tracheophyta</taxon>
        <taxon>Spermatophyta</taxon>
        <taxon>Magnoliopsida</taxon>
        <taxon>eudicotyledons</taxon>
        <taxon>Gunneridae</taxon>
        <taxon>Pentapetalae</taxon>
        <taxon>Caryophyllales</taxon>
        <taxon>Chenopodiaceae</taxon>
        <taxon>Chenopodioideae</taxon>
        <taxon>Anserineae</taxon>
        <taxon>Spinacia</taxon>
    </lineage>
</organism>
<dbReference type="CDD" id="cd11064">
    <property type="entry name" value="CYP86A"/>
    <property type="match status" value="1"/>
</dbReference>
<keyword evidence="8" id="KW-0732">Signal</keyword>
<feature type="signal peptide" evidence="8">
    <location>
        <begin position="1"/>
        <end position="25"/>
    </location>
</feature>
<evidence type="ECO:0000313" key="9">
    <source>
        <dbReference type="Proteomes" id="UP000813463"/>
    </source>
</evidence>
<dbReference type="GO" id="GO:0004497">
    <property type="term" value="F:monooxygenase activity"/>
    <property type="evidence" value="ECO:0007669"/>
    <property type="project" value="UniProtKB-KW"/>
</dbReference>
<dbReference type="GO" id="GO:0005506">
    <property type="term" value="F:iron ion binding"/>
    <property type="evidence" value="ECO:0007669"/>
    <property type="project" value="InterPro"/>
</dbReference>
<reference evidence="9" key="1">
    <citation type="journal article" date="2021" name="Nat. Commun.">
        <title>Genomic analyses provide insights into spinach domestication and the genetic basis of agronomic traits.</title>
        <authorList>
            <person name="Cai X."/>
            <person name="Sun X."/>
            <person name="Xu C."/>
            <person name="Sun H."/>
            <person name="Wang X."/>
            <person name="Ge C."/>
            <person name="Zhang Z."/>
            <person name="Wang Q."/>
            <person name="Fei Z."/>
            <person name="Jiao C."/>
            <person name="Wang Q."/>
        </authorList>
    </citation>
    <scope>NUCLEOTIDE SEQUENCE [LARGE SCALE GENOMIC DNA]</scope>
    <source>
        <strain evidence="9">cv. Varoflay</strain>
    </source>
</reference>
<evidence type="ECO:0000256" key="1">
    <source>
        <dbReference type="ARBA" id="ARBA00001971"/>
    </source>
</evidence>
<dbReference type="PRINTS" id="PR00385">
    <property type="entry name" value="P450"/>
</dbReference>
<dbReference type="Proteomes" id="UP000813463">
    <property type="component" value="Chromosome 4"/>
</dbReference>
<name>A0A9R0K409_SPIOL</name>
<keyword evidence="4 7" id="KW-0560">Oxidoreductase</keyword>
<dbReference type="Pfam" id="PF00067">
    <property type="entry name" value="p450"/>
    <property type="match status" value="1"/>
</dbReference>
<feature type="chain" id="PRO_5040178231" evidence="8">
    <location>
        <begin position="26"/>
        <end position="499"/>
    </location>
</feature>
<dbReference type="InterPro" id="IPR017972">
    <property type="entry name" value="Cyt_P450_CS"/>
</dbReference>
<feature type="binding site" description="axial binding residue" evidence="6">
    <location>
        <position position="445"/>
    </location>
    <ligand>
        <name>heme</name>
        <dbReference type="ChEBI" id="CHEBI:30413"/>
    </ligand>
    <ligandPart>
        <name>Fe</name>
        <dbReference type="ChEBI" id="CHEBI:18248"/>
    </ligandPart>
</feature>
<evidence type="ECO:0000256" key="2">
    <source>
        <dbReference type="ARBA" id="ARBA00010617"/>
    </source>
</evidence>
<dbReference type="GO" id="GO:0016705">
    <property type="term" value="F:oxidoreductase activity, acting on paired donors, with incorporation or reduction of molecular oxygen"/>
    <property type="evidence" value="ECO:0007669"/>
    <property type="project" value="InterPro"/>
</dbReference>
<keyword evidence="7" id="KW-0503">Monooxygenase</keyword>